<feature type="transmembrane region" description="Helical" evidence="1">
    <location>
        <begin position="132"/>
        <end position="152"/>
    </location>
</feature>
<gene>
    <name evidence="2" type="ORF">NPIRD3C_1695</name>
</gene>
<evidence type="ECO:0000313" key="2">
    <source>
        <dbReference type="EMBL" id="AJM92907.1"/>
    </source>
</evidence>
<evidence type="ECO:0000313" key="3">
    <source>
        <dbReference type="Proteomes" id="UP000032027"/>
    </source>
</evidence>
<evidence type="ECO:0008006" key="4">
    <source>
        <dbReference type="Google" id="ProtNLM"/>
    </source>
</evidence>
<feature type="transmembrane region" description="Helical" evidence="1">
    <location>
        <begin position="21"/>
        <end position="40"/>
    </location>
</feature>
<feature type="transmembrane region" description="Helical" evidence="1">
    <location>
        <begin position="197"/>
        <end position="223"/>
    </location>
</feature>
<dbReference type="GeneID" id="41600795"/>
<protein>
    <recommendedName>
        <fullName evidence="4">Divalent metal cation transporter</fullName>
    </recommendedName>
</protein>
<keyword evidence="1" id="KW-0812">Transmembrane</keyword>
<keyword evidence="3" id="KW-1185">Reference proteome</keyword>
<proteinExistence type="predicted"/>
<reference evidence="3" key="1">
    <citation type="submission" date="2015-02" db="EMBL/GenBank/DDBJ databases">
        <title>Characterization of two novel Thaumarchaeota isolated from the Northern Adriatic Sea.</title>
        <authorList>
            <person name="Bayer B."/>
            <person name="Vojvoda J."/>
            <person name="Offre P."/>
            <person name="Srivastava A."/>
            <person name="Elisabeth N."/>
            <person name="Garcia J.A.L."/>
            <person name="Schleper C."/>
            <person name="Herndl G.J."/>
        </authorList>
    </citation>
    <scope>NUCLEOTIDE SEQUENCE [LARGE SCALE GENOMIC DNA]</scope>
    <source>
        <strain evidence="3">D3C</strain>
    </source>
</reference>
<feature type="transmembrane region" description="Helical" evidence="1">
    <location>
        <begin position="94"/>
        <end position="120"/>
    </location>
</feature>
<dbReference type="STRING" id="1582439.NPIRD3C_1695"/>
<accession>A0A0C5CCJ3</accession>
<dbReference type="RefSeq" id="WP_237087644.1">
    <property type="nucleotide sequence ID" value="NZ_CP010868.1"/>
</dbReference>
<evidence type="ECO:0000256" key="1">
    <source>
        <dbReference type="SAM" id="Phobius"/>
    </source>
</evidence>
<keyword evidence="1" id="KW-0472">Membrane</keyword>
<reference evidence="2 3" key="3">
    <citation type="journal article" date="2019" name="Int. J. Syst. Evol. Microbiol.">
        <title>Nitrosopumilus adriaticus sp. nov. and Nitrosopumilus piranensis sp. nov., two ammonia-oxidizing archaea from the Adriatic Sea and members of the class Nitrososphaeria.</title>
        <authorList>
            <person name="Bayer B."/>
            <person name="Vojvoda J."/>
            <person name="Reinthaler T."/>
            <person name="Reyes C."/>
            <person name="Pinto M."/>
            <person name="Herndl G.J."/>
        </authorList>
    </citation>
    <scope>NUCLEOTIDE SEQUENCE [LARGE SCALE GENOMIC DNA]</scope>
    <source>
        <strain evidence="2 3">D3C</strain>
    </source>
</reference>
<feature type="transmembrane region" description="Helical" evidence="1">
    <location>
        <begin position="244"/>
        <end position="265"/>
    </location>
</feature>
<dbReference type="HOGENOM" id="CLU_640842_0_0_2"/>
<feature type="transmembrane region" description="Helical" evidence="1">
    <location>
        <begin position="46"/>
        <end position="63"/>
    </location>
</feature>
<dbReference type="Proteomes" id="UP000032027">
    <property type="component" value="Chromosome"/>
</dbReference>
<organism evidence="2 3">
    <name type="scientific">Nitrosopumilus piranensis</name>
    <dbReference type="NCBI Taxonomy" id="1582439"/>
    <lineage>
        <taxon>Archaea</taxon>
        <taxon>Nitrososphaerota</taxon>
        <taxon>Nitrososphaeria</taxon>
        <taxon>Nitrosopumilales</taxon>
        <taxon>Nitrosopumilaceae</taxon>
        <taxon>Nitrosopumilus</taxon>
    </lineage>
</organism>
<feature type="transmembrane region" description="Helical" evidence="1">
    <location>
        <begin position="159"/>
        <end position="177"/>
    </location>
</feature>
<reference evidence="2 3" key="2">
    <citation type="journal article" date="2016" name="ISME J.">
        <title>Physiological and genomic characterization of two novel marine thaumarchaeal strains indicates niche differentiation.</title>
        <authorList>
            <person name="Bayer B."/>
            <person name="Vojvoda J."/>
            <person name="Offre P."/>
            <person name="Alves R.J."/>
            <person name="Elisabeth N.H."/>
            <person name="Garcia J.A."/>
            <person name="Volland J.M."/>
            <person name="Srivastava A."/>
            <person name="Schleper C."/>
            <person name="Herndl G.J."/>
        </authorList>
    </citation>
    <scope>NUCLEOTIDE SEQUENCE [LARGE SCALE GENOMIC DNA]</scope>
    <source>
        <strain evidence="2 3">D3C</strain>
    </source>
</reference>
<name>A0A0C5CCJ3_9ARCH</name>
<dbReference type="KEGG" id="nid:NPIRD3C_1695"/>
<feature type="transmembrane region" description="Helical" evidence="1">
    <location>
        <begin position="409"/>
        <end position="431"/>
    </location>
</feature>
<keyword evidence="1" id="KW-1133">Transmembrane helix</keyword>
<sequence>MALGISTLSRIMDSKLSHFSKTAGPGILFACTAIGVSHLVQSTRAGADYGLLILGFVVVVTLLKYPFFEYGSRYANSTQTSIIDGYKKLGKPALWLYFFITIASMFFVTGAVGFVTAGFFENLFGLDFLGEWTIIILFAVCVGILGIGKYHVLDSLIKIIAIVLLVSTVSAFLLSLYNGPIEPVAGFEPKDLWGVSGIFFLLALMGWMPTAVDLSSWNSLWTLERMKQTNYKPKLKETLFEFRLAYLITGILAIMFVTLGAFIFYGSGHELPNNNALFANEIVSLYTKTIGDWSYLIITASAFTVMFGTIIAVFDGYSRSLQRTIELIFTKKEEKIHTKFRTLYVVFLLVIATGSLVVIFQFGNNLKELVDFATVLSFIIAPIIAVFNFRLVTGKFLNKESQPSGILRILSFAGIIFLSGFAMIFLIMKFYS</sequence>
<dbReference type="Gene3D" id="1.20.1740.10">
    <property type="entry name" value="Amino acid/polyamine transporter I"/>
    <property type="match status" value="1"/>
</dbReference>
<dbReference type="EMBL" id="CP010868">
    <property type="protein sequence ID" value="AJM92907.1"/>
    <property type="molecule type" value="Genomic_DNA"/>
</dbReference>
<dbReference type="AlphaFoldDB" id="A0A0C5CCJ3"/>
<feature type="transmembrane region" description="Helical" evidence="1">
    <location>
        <begin position="293"/>
        <end position="314"/>
    </location>
</feature>
<feature type="transmembrane region" description="Helical" evidence="1">
    <location>
        <begin position="369"/>
        <end position="389"/>
    </location>
</feature>
<dbReference type="PATRIC" id="fig|1582439.9.peg.1746"/>
<feature type="transmembrane region" description="Helical" evidence="1">
    <location>
        <begin position="342"/>
        <end position="363"/>
    </location>
</feature>